<feature type="region of interest" description="Disordered" evidence="18">
    <location>
        <begin position="46"/>
        <end position="202"/>
    </location>
</feature>
<feature type="compositionally biased region" description="Polar residues" evidence="18">
    <location>
        <begin position="69"/>
        <end position="79"/>
    </location>
</feature>
<dbReference type="InterPro" id="IPR033882">
    <property type="entry name" value="DDI1_N"/>
</dbReference>
<dbReference type="PROSITE" id="PS50175">
    <property type="entry name" value="ASP_PROT_RETROV"/>
    <property type="match status" value="1"/>
</dbReference>
<dbReference type="FunFam" id="1.10.10.2150:FF:000001">
    <property type="entry name" value="Ribosomal RNA-processing protein 8"/>
    <property type="match status" value="1"/>
</dbReference>
<keyword evidence="11" id="KW-0645">Protease</keyword>
<dbReference type="GO" id="GO:0042273">
    <property type="term" value="P:ribosomal large subunit biogenesis"/>
    <property type="evidence" value="ECO:0007669"/>
    <property type="project" value="TreeGrafter"/>
</dbReference>
<keyword evidence="13" id="KW-0949">S-adenosyl-L-methionine</keyword>
<feature type="compositionally biased region" description="Basic residues" evidence="18">
    <location>
        <begin position="107"/>
        <end position="124"/>
    </location>
</feature>
<dbReference type="Proteomes" id="UP000319160">
    <property type="component" value="Unassembled WGS sequence"/>
</dbReference>
<dbReference type="GO" id="GO:0016433">
    <property type="term" value="F:rRNA (adenine) methyltransferase activity"/>
    <property type="evidence" value="ECO:0007669"/>
    <property type="project" value="TreeGrafter"/>
</dbReference>
<evidence type="ECO:0000313" key="23">
    <source>
        <dbReference type="Proteomes" id="UP000319160"/>
    </source>
</evidence>
<dbReference type="Pfam" id="PF00627">
    <property type="entry name" value="UBA"/>
    <property type="match status" value="1"/>
</dbReference>
<dbReference type="CDD" id="cd01796">
    <property type="entry name" value="Ubl_Ddi1_like"/>
    <property type="match status" value="1"/>
</dbReference>
<dbReference type="InterPro" id="IPR001995">
    <property type="entry name" value="Peptidase_A2_cat"/>
</dbReference>
<evidence type="ECO:0000256" key="9">
    <source>
        <dbReference type="ARBA" id="ARBA00022552"/>
    </source>
</evidence>
<dbReference type="Gene3D" id="3.10.20.90">
    <property type="entry name" value="Phosphatidylinositol 3-kinase Catalytic Subunit, Chain A, domain 1"/>
    <property type="match status" value="1"/>
</dbReference>
<keyword evidence="16" id="KW-0539">Nucleus</keyword>
<dbReference type="InterPro" id="IPR021109">
    <property type="entry name" value="Peptidase_aspartic_dom_sf"/>
</dbReference>
<proteinExistence type="inferred from homology"/>
<dbReference type="GO" id="GO:0006508">
    <property type="term" value="P:proteolysis"/>
    <property type="evidence" value="ECO:0007669"/>
    <property type="project" value="UniProtKB-KW"/>
</dbReference>
<keyword evidence="14" id="KW-0064">Aspartyl protease</keyword>
<dbReference type="PANTHER" id="PTHR12787">
    <property type="entry name" value="RIBOSOMAL RNA-PROCESSING PROTEIN 8"/>
    <property type="match status" value="1"/>
</dbReference>
<comment type="similarity">
    <text evidence="4">Belongs to the methyltransferase superfamily. RRP8 family.</text>
</comment>
<dbReference type="PROSITE" id="PS50030">
    <property type="entry name" value="UBA"/>
    <property type="match status" value="1"/>
</dbReference>
<comment type="function">
    <text evidence="1">Probable aspartic protease. May be involved in the regulation of exocytosis. Acts as a linker between the 19S proteasome and polyubiquitinated proteins via UBA domain interactions with ubiquitin for their subsequent degradation. Required for S-phase checkpoint control.</text>
</comment>
<evidence type="ECO:0000256" key="4">
    <source>
        <dbReference type="ARBA" id="ARBA00006301"/>
    </source>
</evidence>
<dbReference type="SMART" id="SM00165">
    <property type="entry name" value="UBA"/>
    <property type="match status" value="1"/>
</dbReference>
<feature type="compositionally biased region" description="Polar residues" evidence="18">
    <location>
        <begin position="181"/>
        <end position="191"/>
    </location>
</feature>
<keyword evidence="10" id="KW-0489">Methyltransferase</keyword>
<dbReference type="SMART" id="SM00213">
    <property type="entry name" value="UBQ"/>
    <property type="match status" value="1"/>
</dbReference>
<feature type="compositionally biased region" description="Low complexity" evidence="18">
    <location>
        <begin position="1026"/>
        <end position="1051"/>
    </location>
</feature>
<dbReference type="InterPro" id="IPR015940">
    <property type="entry name" value="UBA"/>
</dbReference>
<dbReference type="CDD" id="cd14309">
    <property type="entry name" value="UBA_scDdi1_like"/>
    <property type="match status" value="1"/>
</dbReference>
<dbReference type="STRING" id="2512241.A0A553IDQ4"/>
<feature type="domain" description="Peptidase A2" evidence="21">
    <location>
        <begin position="890"/>
        <end position="969"/>
    </location>
</feature>
<comment type="subcellular location">
    <subcellularLocation>
        <location evidence="2">Cytoplasm</location>
    </subcellularLocation>
    <subcellularLocation>
        <location evidence="3">Nucleus</location>
        <location evidence="3">Nucleolus</location>
    </subcellularLocation>
</comment>
<protein>
    <recommendedName>
        <fullName evidence="7">DNA damage-inducible protein 1</fullName>
    </recommendedName>
    <alternativeName>
        <fullName evidence="17">Ribosomal RNA-processing protein 8</fullName>
    </alternativeName>
</protein>
<dbReference type="SUPFAM" id="SSF50630">
    <property type="entry name" value="Acid proteases"/>
    <property type="match status" value="1"/>
</dbReference>
<evidence type="ECO:0000256" key="11">
    <source>
        <dbReference type="ARBA" id="ARBA00022670"/>
    </source>
</evidence>
<dbReference type="Gene3D" id="1.10.8.10">
    <property type="entry name" value="DNA helicase RuvA subunit, C-terminal domain"/>
    <property type="match status" value="1"/>
</dbReference>
<feature type="compositionally biased region" description="Basic and acidic residues" evidence="18">
    <location>
        <begin position="125"/>
        <end position="141"/>
    </location>
</feature>
<evidence type="ECO:0000256" key="6">
    <source>
        <dbReference type="ARBA" id="ARBA00011128"/>
    </source>
</evidence>
<dbReference type="InterPro" id="IPR029063">
    <property type="entry name" value="SAM-dependent_MTases_sf"/>
</dbReference>
<dbReference type="InterPro" id="IPR000626">
    <property type="entry name" value="Ubiquitin-like_dom"/>
</dbReference>
<keyword evidence="9" id="KW-0698">rRNA processing</keyword>
<evidence type="ECO:0000256" key="15">
    <source>
        <dbReference type="ARBA" id="ARBA00022801"/>
    </source>
</evidence>
<dbReference type="EMBL" id="VFLP01000003">
    <property type="protein sequence ID" value="TRX98338.1"/>
    <property type="molecule type" value="Genomic_DNA"/>
</dbReference>
<evidence type="ECO:0000256" key="18">
    <source>
        <dbReference type="SAM" id="MobiDB-lite"/>
    </source>
</evidence>
<reference evidence="23" key="1">
    <citation type="submission" date="2019-06" db="EMBL/GenBank/DDBJ databases">
        <title>Draft genome sequence of the griseofulvin-producing fungus Xylaria cubensis strain G536.</title>
        <authorList>
            <person name="Mead M.E."/>
            <person name="Raja H.A."/>
            <person name="Steenwyk J.L."/>
            <person name="Knowles S.L."/>
            <person name="Oberlies N.H."/>
            <person name="Rokas A."/>
        </authorList>
    </citation>
    <scope>NUCLEOTIDE SEQUENCE [LARGE SCALE GENOMIC DNA]</scope>
    <source>
        <strain evidence="23">G536</strain>
    </source>
</reference>
<keyword evidence="12" id="KW-0808">Transferase</keyword>
<evidence type="ECO:0000259" key="19">
    <source>
        <dbReference type="PROSITE" id="PS50030"/>
    </source>
</evidence>
<evidence type="ECO:0000313" key="22">
    <source>
        <dbReference type="EMBL" id="TRX98338.1"/>
    </source>
</evidence>
<dbReference type="Pfam" id="PF05148">
    <property type="entry name" value="Methyltransf_8"/>
    <property type="match status" value="1"/>
</dbReference>
<dbReference type="Pfam" id="PF09668">
    <property type="entry name" value="Asp_protease"/>
    <property type="match status" value="1"/>
</dbReference>
<dbReference type="Pfam" id="PF00240">
    <property type="entry name" value="ubiquitin"/>
    <property type="match status" value="1"/>
</dbReference>
<feature type="region of interest" description="Disordered" evidence="18">
    <location>
        <begin position="406"/>
        <end position="436"/>
    </location>
</feature>
<feature type="compositionally biased region" description="Basic and acidic residues" evidence="18">
    <location>
        <begin position="170"/>
        <end position="180"/>
    </location>
</feature>
<accession>A0A553IDQ4</accession>
<evidence type="ECO:0000256" key="14">
    <source>
        <dbReference type="ARBA" id="ARBA00022750"/>
    </source>
</evidence>
<dbReference type="InterPro" id="IPR007823">
    <property type="entry name" value="RRP8"/>
</dbReference>
<comment type="caution">
    <text evidence="22">The sequence shown here is derived from an EMBL/GenBank/DDBJ whole genome shotgun (WGS) entry which is preliminary data.</text>
</comment>
<evidence type="ECO:0000256" key="2">
    <source>
        <dbReference type="ARBA" id="ARBA00004496"/>
    </source>
</evidence>
<organism evidence="22 23">
    <name type="scientific">Xylaria flabelliformis</name>
    <dbReference type="NCBI Taxonomy" id="2512241"/>
    <lineage>
        <taxon>Eukaryota</taxon>
        <taxon>Fungi</taxon>
        <taxon>Dikarya</taxon>
        <taxon>Ascomycota</taxon>
        <taxon>Pezizomycotina</taxon>
        <taxon>Sordariomycetes</taxon>
        <taxon>Xylariomycetidae</taxon>
        <taxon>Xylariales</taxon>
        <taxon>Xylariaceae</taxon>
        <taxon>Xylaria</taxon>
    </lineage>
</organism>
<evidence type="ECO:0000256" key="10">
    <source>
        <dbReference type="ARBA" id="ARBA00022603"/>
    </source>
</evidence>
<comment type="similarity">
    <text evidence="5">Belongs to the DDI1 family.</text>
</comment>
<dbReference type="Gene3D" id="2.40.70.10">
    <property type="entry name" value="Acid Proteases"/>
    <property type="match status" value="1"/>
</dbReference>
<evidence type="ECO:0000256" key="17">
    <source>
        <dbReference type="ARBA" id="ARBA00076672"/>
    </source>
</evidence>
<sequence>MRIPPASTASSHKDLNQLREYILNSKLSLSMFAVPGWAISADGPKAETAVNTTQTPQQSDVSKKRKRQSAASNVTTSNVADLWEQVIEGREGKKSKPNQDGFTGNASKKKGLTLKEKKKLKKQKERQSQEDVTGHVTKDELDSTLPEGVASEEGSGETKNSKKKDKKSKVRQDDQDRDLKNASQTTAQQDRAFTGPPAPKLTPMQAAMREKLVSARFRHLNETLYTKPSDEAFQLFQDSPEMFQEYHEGFRRQVNVWPENPVDGYIEDIRLRGRQRHQHKSKPGQAPTTSVQPLMRTNGVCTIADLGCGDAKLATTLQSEKRKLNLNILSYDLQSPSPLVTKADIAHLPLVDGSVDVVIFCLALMGTNWLSFIEEAYRILHWKGELWVAEIKSRFGHVSNKNKNAVVTHSVGNRKKTQEKKGKGKDADPEEKHDADLAIEVDGSEDRRQETDVKAFVEALRRRGFVLRGDEKTTVDMRNKMFVKMQFVKAAQPSVGKGLVEAKDPGRGKKGGVKFIDTEEHDAVDESKILKPSSRVNPESPDSHGYFAVRNAPDISRCGKTLRPIASITRWFPARTPAAVYRSGPSSDPSLIPAFYTVSSAGIWNLDFHPGNSNNKISQRQYLLGDTKLIQKYRVAGLGDLEWPVVHYQASPGTLGTCMQITLSVNNPEMEEQELRLLTLGVYPEMTVETLRSSIEAEGIPAPAQHLYHNGQLITDNTKTLQELQITDGDMLALHVRDMRGSGVDPGHRDQAAQRRPPARPSAPGAPGGGAPTAQDPELIRLQVLGDPALRAQLQRLNPPLAAVVEDPQRFAQMFQNSALEQEQARRARMREIEALNADEFNPDAQARIEEIIRQESVVENLQNAMEHNPESFGRVHLLYIDVKVNGCQVKALVDSGAQATIMSPACAEQCNIMRLVDRRFAGVARGVGTANIIGRVHSTILQVGSKHLHCAFTVMEGKAVDLLLGLDILKGHQATIDLARNRLIIQGEEVEFLGESDIPKETEDAVNDEPTVPGPGGTTIGARSGAVTGPTSATPGPSSSSAPTATSSRPTAPPSAPSSAAPALPARRTFPESDIDKLLALGFDRQAAINALQATDGNVEYAAGLLFQN</sequence>
<feature type="compositionally biased region" description="Basic and acidic residues" evidence="18">
    <location>
        <begin position="739"/>
        <end position="753"/>
    </location>
</feature>
<evidence type="ECO:0000259" key="21">
    <source>
        <dbReference type="PROSITE" id="PS50175"/>
    </source>
</evidence>
<evidence type="ECO:0000256" key="12">
    <source>
        <dbReference type="ARBA" id="ARBA00022679"/>
    </source>
</evidence>
<dbReference type="CDD" id="cd02440">
    <property type="entry name" value="AdoMet_MTases"/>
    <property type="match status" value="1"/>
</dbReference>
<feature type="compositionally biased region" description="Polar residues" evidence="18">
    <location>
        <begin position="49"/>
        <end position="60"/>
    </location>
</feature>
<dbReference type="InterPro" id="IPR019103">
    <property type="entry name" value="Peptidase_aspartic_DDI1-type"/>
</dbReference>
<dbReference type="InterPro" id="IPR042036">
    <property type="entry name" value="RRP8_N"/>
</dbReference>
<dbReference type="Gene3D" id="3.40.50.150">
    <property type="entry name" value="Vaccinia Virus protein VP39"/>
    <property type="match status" value="1"/>
</dbReference>
<evidence type="ECO:0000256" key="13">
    <source>
        <dbReference type="ARBA" id="ARBA00022691"/>
    </source>
</evidence>
<dbReference type="CDD" id="cd05479">
    <property type="entry name" value="RP_DDI"/>
    <property type="match status" value="1"/>
</dbReference>
<dbReference type="InterPro" id="IPR009060">
    <property type="entry name" value="UBA-like_sf"/>
</dbReference>
<dbReference type="PROSITE" id="PS00141">
    <property type="entry name" value="ASP_PROTEASE"/>
    <property type="match status" value="1"/>
</dbReference>
<evidence type="ECO:0000256" key="7">
    <source>
        <dbReference type="ARBA" id="ARBA00021491"/>
    </source>
</evidence>
<dbReference type="OrthoDB" id="10258825at2759"/>
<keyword evidence="15" id="KW-0378">Hydrolase</keyword>
<comment type="subunit">
    <text evidence="6">Binds ubiquitin and polyubiquitinated proteins.</text>
</comment>
<dbReference type="PANTHER" id="PTHR12787:SF0">
    <property type="entry name" value="RIBOSOMAL RNA-PROCESSING PROTEIN 8"/>
    <property type="match status" value="1"/>
</dbReference>
<dbReference type="AlphaFoldDB" id="A0A553IDQ4"/>
<dbReference type="PROSITE" id="PS50053">
    <property type="entry name" value="UBIQUITIN_2"/>
    <property type="match status" value="1"/>
</dbReference>
<dbReference type="GO" id="GO:0004190">
    <property type="term" value="F:aspartic-type endopeptidase activity"/>
    <property type="evidence" value="ECO:0007669"/>
    <property type="project" value="UniProtKB-KW"/>
</dbReference>
<dbReference type="SUPFAM" id="SSF54236">
    <property type="entry name" value="Ubiquitin-like"/>
    <property type="match status" value="1"/>
</dbReference>
<feature type="domain" description="Ubiquitin-like" evidence="20">
    <location>
        <begin position="659"/>
        <end position="741"/>
    </location>
</feature>
<dbReference type="SUPFAM" id="SSF53335">
    <property type="entry name" value="S-adenosyl-L-methionine-dependent methyltransferases"/>
    <property type="match status" value="1"/>
</dbReference>
<dbReference type="InterPro" id="IPR001969">
    <property type="entry name" value="Aspartic_peptidase_AS"/>
</dbReference>
<evidence type="ECO:0000256" key="16">
    <source>
        <dbReference type="ARBA" id="ARBA00023242"/>
    </source>
</evidence>
<keyword evidence="8" id="KW-0963">Cytoplasm</keyword>
<feature type="region of interest" description="Disordered" evidence="18">
    <location>
        <begin position="996"/>
        <end position="1066"/>
    </location>
</feature>
<evidence type="ECO:0000259" key="20">
    <source>
        <dbReference type="PROSITE" id="PS50053"/>
    </source>
</evidence>
<evidence type="ECO:0000256" key="3">
    <source>
        <dbReference type="ARBA" id="ARBA00004604"/>
    </source>
</evidence>
<feature type="compositionally biased region" description="Basic and acidic residues" evidence="18">
    <location>
        <begin position="419"/>
        <end position="436"/>
    </location>
</feature>
<evidence type="ECO:0000256" key="1">
    <source>
        <dbReference type="ARBA" id="ARBA00003231"/>
    </source>
</evidence>
<keyword evidence="23" id="KW-1185">Reference proteome</keyword>
<dbReference type="SUPFAM" id="SSF46934">
    <property type="entry name" value="UBA-like"/>
    <property type="match status" value="1"/>
</dbReference>
<dbReference type="Gene3D" id="1.10.10.2150">
    <property type="entry name" value="Ribosomal RNA-processing protein 8, N-terminal domain"/>
    <property type="match status" value="1"/>
</dbReference>
<name>A0A553IDQ4_9PEZI</name>
<evidence type="ECO:0000256" key="8">
    <source>
        <dbReference type="ARBA" id="ARBA00022490"/>
    </source>
</evidence>
<dbReference type="GO" id="GO:0005730">
    <property type="term" value="C:nucleolus"/>
    <property type="evidence" value="ECO:0007669"/>
    <property type="project" value="UniProtKB-SubCell"/>
</dbReference>
<gene>
    <name evidence="22" type="ORF">FHL15_000983</name>
</gene>
<feature type="region of interest" description="Disordered" evidence="18">
    <location>
        <begin position="739"/>
        <end position="775"/>
    </location>
</feature>
<feature type="domain" description="UBA" evidence="19">
    <location>
        <begin position="1070"/>
        <end position="1110"/>
    </location>
</feature>
<dbReference type="InterPro" id="IPR029071">
    <property type="entry name" value="Ubiquitin-like_domsf"/>
</dbReference>
<evidence type="ECO:0000256" key="5">
    <source>
        <dbReference type="ARBA" id="ARBA00009136"/>
    </source>
</evidence>
<dbReference type="GO" id="GO:0005737">
    <property type="term" value="C:cytoplasm"/>
    <property type="evidence" value="ECO:0007669"/>
    <property type="project" value="UniProtKB-SubCell"/>
</dbReference>